<dbReference type="Proteomes" id="UP001085076">
    <property type="component" value="Miscellaneous, Linkage group lg01"/>
</dbReference>
<reference evidence="2" key="1">
    <citation type="submission" date="2021-03" db="EMBL/GenBank/DDBJ databases">
        <authorList>
            <person name="Li Z."/>
            <person name="Yang C."/>
        </authorList>
    </citation>
    <scope>NUCLEOTIDE SEQUENCE</scope>
    <source>
        <strain evidence="2">Dzin_1.0</strain>
        <tissue evidence="2">Leaf</tissue>
    </source>
</reference>
<dbReference type="GO" id="GO:0005634">
    <property type="term" value="C:nucleus"/>
    <property type="evidence" value="ECO:0007669"/>
    <property type="project" value="TreeGrafter"/>
</dbReference>
<reference evidence="2" key="2">
    <citation type="journal article" date="2022" name="Hortic Res">
        <title>The genome of Dioscorea zingiberensis sheds light on the biosynthesis, origin and evolution of the medicinally important diosgenin saponins.</title>
        <authorList>
            <person name="Li Y."/>
            <person name="Tan C."/>
            <person name="Li Z."/>
            <person name="Guo J."/>
            <person name="Li S."/>
            <person name="Chen X."/>
            <person name="Wang C."/>
            <person name="Dai X."/>
            <person name="Yang H."/>
            <person name="Song W."/>
            <person name="Hou L."/>
            <person name="Xu J."/>
            <person name="Tong Z."/>
            <person name="Xu A."/>
            <person name="Yuan X."/>
            <person name="Wang W."/>
            <person name="Yang Q."/>
            <person name="Chen L."/>
            <person name="Sun Z."/>
            <person name="Wang K."/>
            <person name="Pan B."/>
            <person name="Chen J."/>
            <person name="Bao Y."/>
            <person name="Liu F."/>
            <person name="Qi X."/>
            <person name="Gang D.R."/>
            <person name="Wen J."/>
            <person name="Li J."/>
        </authorList>
    </citation>
    <scope>NUCLEOTIDE SEQUENCE</scope>
    <source>
        <strain evidence="2">Dzin_1.0</strain>
    </source>
</reference>
<feature type="compositionally biased region" description="Basic residues" evidence="1">
    <location>
        <begin position="138"/>
        <end position="155"/>
    </location>
</feature>
<gene>
    <name evidence="2" type="ORF">J5N97_007921</name>
</gene>
<dbReference type="PANTHER" id="PTHR31968">
    <property type="entry name" value="SERINE/ARGININE-RELATED PROTEIN 53"/>
    <property type="match status" value="1"/>
</dbReference>
<dbReference type="AlphaFoldDB" id="A0A9D5HU44"/>
<sequence>MEEEKAAAYYDELSRKGEGAARYKQGLGFSSQRSSEPFSSKASSAGAGSGSFFSNFVRASSPGKAEEIEKQARLESIHSKLKKNRHRSPSPRSRERDDRHSCGSRHRSSSKERGGRDRHDRGRRRRSRSYSGDEGRGDRRRRSRLSRSRSPRRSPHGGGSRDRRSPKRESSKSKHGGVNYSQLIEGYAQMTPAERVKAKMKLQLSQTAAKDMAKGINTGWERFDFNKDAPLDDDVEIEAAEDDAPVIKGIGQSFRFSAVEAKREADVTAAHEQAMFGAPTTSLLTEPVSIEDNEPKEAEREEPHNPFLSDKVIAMQQGSWRDRARKKAS</sequence>
<feature type="compositionally biased region" description="Basic and acidic residues" evidence="1">
    <location>
        <begin position="64"/>
        <end position="78"/>
    </location>
</feature>
<feature type="compositionally biased region" description="Low complexity" evidence="1">
    <location>
        <begin position="30"/>
        <end position="54"/>
    </location>
</feature>
<evidence type="ECO:0000313" key="2">
    <source>
        <dbReference type="EMBL" id="KAJ0989565.1"/>
    </source>
</evidence>
<accession>A0A9D5HU44</accession>
<feature type="compositionally biased region" description="Basic residues" evidence="1">
    <location>
        <begin position="79"/>
        <end position="89"/>
    </location>
</feature>
<dbReference type="GO" id="GO:0005737">
    <property type="term" value="C:cytoplasm"/>
    <property type="evidence" value="ECO:0007669"/>
    <property type="project" value="TreeGrafter"/>
</dbReference>
<proteinExistence type="predicted"/>
<feature type="compositionally biased region" description="Basic and acidic residues" evidence="1">
    <location>
        <begin position="159"/>
        <end position="172"/>
    </location>
</feature>
<feature type="compositionally biased region" description="Basic and acidic residues" evidence="1">
    <location>
        <begin position="293"/>
        <end position="304"/>
    </location>
</feature>
<dbReference type="GO" id="GO:0000380">
    <property type="term" value="P:alternative mRNA splicing, via spliceosome"/>
    <property type="evidence" value="ECO:0007669"/>
    <property type="project" value="InterPro"/>
</dbReference>
<evidence type="ECO:0000313" key="3">
    <source>
        <dbReference type="Proteomes" id="UP001085076"/>
    </source>
</evidence>
<dbReference type="InterPro" id="IPR034604">
    <property type="entry name" value="SRRP53"/>
</dbReference>
<keyword evidence="3" id="KW-1185">Reference proteome</keyword>
<feature type="region of interest" description="Disordered" evidence="1">
    <location>
        <begin position="277"/>
        <end position="329"/>
    </location>
</feature>
<evidence type="ECO:0000256" key="1">
    <source>
        <dbReference type="SAM" id="MobiDB-lite"/>
    </source>
</evidence>
<protein>
    <submittedName>
        <fullName evidence="2">Uncharacterized protein</fullName>
    </submittedName>
</protein>
<organism evidence="2 3">
    <name type="scientific">Dioscorea zingiberensis</name>
    <dbReference type="NCBI Taxonomy" id="325984"/>
    <lineage>
        <taxon>Eukaryota</taxon>
        <taxon>Viridiplantae</taxon>
        <taxon>Streptophyta</taxon>
        <taxon>Embryophyta</taxon>
        <taxon>Tracheophyta</taxon>
        <taxon>Spermatophyta</taxon>
        <taxon>Magnoliopsida</taxon>
        <taxon>Liliopsida</taxon>
        <taxon>Dioscoreales</taxon>
        <taxon>Dioscoreaceae</taxon>
        <taxon>Dioscorea</taxon>
    </lineage>
</organism>
<comment type="caution">
    <text evidence="2">The sequence shown here is derived from an EMBL/GenBank/DDBJ whole genome shotgun (WGS) entry which is preliminary data.</text>
</comment>
<dbReference type="OrthoDB" id="1939205at2759"/>
<name>A0A9D5HU44_9LILI</name>
<dbReference type="EMBL" id="JAGGNH010000001">
    <property type="protein sequence ID" value="KAJ0989565.1"/>
    <property type="molecule type" value="Genomic_DNA"/>
</dbReference>
<feature type="compositionally biased region" description="Basic and acidic residues" evidence="1">
    <location>
        <begin position="92"/>
        <end position="101"/>
    </location>
</feature>
<feature type="region of interest" description="Disordered" evidence="1">
    <location>
        <begin position="27"/>
        <end position="183"/>
    </location>
</feature>
<dbReference type="PANTHER" id="PTHR31968:SF4">
    <property type="entry name" value="SERINE_ARGININE-RELATED PROTEIN 53"/>
    <property type="match status" value="1"/>
</dbReference>
<feature type="compositionally biased region" description="Basic and acidic residues" evidence="1">
    <location>
        <begin position="109"/>
        <end position="120"/>
    </location>
</feature>